<name>A0A0A0YTF5_9CAUD</name>
<keyword evidence="2" id="KW-1185">Reference proteome</keyword>
<accession>A0A0A0YTF5</accession>
<reference evidence="1 2" key="1">
    <citation type="journal article" date="2015" name="Genome Announc.">
        <title>Complete Genome Sequence of Citrobacter freundii Myophage Moon.</title>
        <authorList>
            <person name="Edwards G.B."/>
            <person name="Luna A.J."/>
            <person name="Hernandez A.C."/>
            <person name="Kuty Everett G.F."/>
        </authorList>
    </citation>
    <scope>NUCLEOTIDE SEQUENCE [LARGE SCALE GENOMIC DNA]</scope>
</reference>
<sequence>MITLDIQRHIIANIRLSNGFMGIDVNVEICGSTIFLRARGCQTEVKTMTAKQNAQFISNAIAVLDGSIYDYELENATRLIMELI</sequence>
<organism evidence="1 2">
    <name type="scientific">Citrobacter phage Moon</name>
    <dbReference type="NCBI Taxonomy" id="1540095"/>
    <lineage>
        <taxon>Viruses</taxon>
        <taxon>Duplodnaviria</taxon>
        <taxon>Heunggongvirae</taxon>
        <taxon>Uroviricota</taxon>
        <taxon>Caudoviricetes</taxon>
        <taxon>Pantevenvirales</taxon>
        <taxon>Straboviridae</taxon>
        <taxon>Tevenvirinae</taxon>
        <taxon>Moonvirus</taxon>
        <taxon>Moonvirus moon</taxon>
    </lineage>
</organism>
<protein>
    <submittedName>
        <fullName evidence="1">Uncharacterized protein</fullName>
    </submittedName>
</protein>
<dbReference type="EMBL" id="KM236240">
    <property type="protein sequence ID" value="AIX12043.1"/>
    <property type="molecule type" value="Genomic_DNA"/>
</dbReference>
<proteinExistence type="predicted"/>
<evidence type="ECO:0000313" key="1">
    <source>
        <dbReference type="EMBL" id="AIX12043.1"/>
    </source>
</evidence>
<dbReference type="RefSeq" id="YP_009146505.1">
    <property type="nucleotide sequence ID" value="NC_027331.1"/>
</dbReference>
<dbReference type="GeneID" id="24721671"/>
<evidence type="ECO:0000313" key="2">
    <source>
        <dbReference type="Proteomes" id="UP000030323"/>
    </source>
</evidence>
<dbReference type="KEGG" id="vg:24721671"/>
<dbReference type="Proteomes" id="UP000030323">
    <property type="component" value="Segment"/>
</dbReference>
<gene>
    <name evidence="1" type="ORF">CPT_Moon72</name>
</gene>